<dbReference type="EMBL" id="BMTP01000011">
    <property type="protein sequence ID" value="GGU50485.1"/>
    <property type="molecule type" value="Genomic_DNA"/>
</dbReference>
<reference evidence="1" key="1">
    <citation type="journal article" date="2014" name="Int. J. Syst. Evol. Microbiol.">
        <title>Complete genome sequence of Corynebacterium casei LMG S-19264T (=DSM 44701T), isolated from a smear-ripened cheese.</title>
        <authorList>
            <consortium name="US DOE Joint Genome Institute (JGI-PGF)"/>
            <person name="Walter F."/>
            <person name="Albersmeier A."/>
            <person name="Kalinowski J."/>
            <person name="Ruckert C."/>
        </authorList>
    </citation>
    <scope>NUCLEOTIDE SEQUENCE</scope>
    <source>
        <strain evidence="1">JCM 4391</strain>
    </source>
</reference>
<proteinExistence type="predicted"/>
<gene>
    <name evidence="1" type="ORF">GCM10010274_44020</name>
</gene>
<dbReference type="RefSeq" id="WP_189552653.1">
    <property type="nucleotide sequence ID" value="NZ_BMTP01000011.1"/>
</dbReference>
<accession>A0A918M5M4</accession>
<organism evidence="1 2">
    <name type="scientific">Streptomyces lavendofoliae</name>
    <dbReference type="NCBI Taxonomy" id="67314"/>
    <lineage>
        <taxon>Bacteria</taxon>
        <taxon>Bacillati</taxon>
        <taxon>Actinomycetota</taxon>
        <taxon>Actinomycetes</taxon>
        <taxon>Kitasatosporales</taxon>
        <taxon>Streptomycetaceae</taxon>
        <taxon>Streptomyces</taxon>
    </lineage>
</organism>
<keyword evidence="2" id="KW-1185">Reference proteome</keyword>
<evidence type="ECO:0000313" key="2">
    <source>
        <dbReference type="Proteomes" id="UP000636661"/>
    </source>
</evidence>
<sequence>MQLDGGGRLAPAARRGLVHIACLAGDFSTAYDTTQTLGWVSRQHRVEGDVLWPHGDMDRAAAACAAPRDQAEQRGIASERATSQAQRALVLALTDPATANEKLHLAEQLLADLDLSATNCTLRIAALVA</sequence>
<comment type="caution">
    <text evidence="1">The sequence shown here is derived from an EMBL/GenBank/DDBJ whole genome shotgun (WGS) entry which is preliminary data.</text>
</comment>
<reference evidence="1" key="2">
    <citation type="submission" date="2020-09" db="EMBL/GenBank/DDBJ databases">
        <authorList>
            <person name="Sun Q."/>
            <person name="Ohkuma M."/>
        </authorList>
    </citation>
    <scope>NUCLEOTIDE SEQUENCE</scope>
    <source>
        <strain evidence="1">JCM 4391</strain>
    </source>
</reference>
<protein>
    <submittedName>
        <fullName evidence="1">Uncharacterized protein</fullName>
    </submittedName>
</protein>
<name>A0A918M5M4_9ACTN</name>
<evidence type="ECO:0000313" key="1">
    <source>
        <dbReference type="EMBL" id="GGU50485.1"/>
    </source>
</evidence>
<dbReference type="AlphaFoldDB" id="A0A918M5M4"/>
<dbReference type="Proteomes" id="UP000636661">
    <property type="component" value="Unassembled WGS sequence"/>
</dbReference>